<dbReference type="OrthoDB" id="5571888at2759"/>
<accession>A0A8H7T5D0</accession>
<name>A0A8H7T5D0_9HELO</name>
<protein>
    <recommendedName>
        <fullName evidence="3">Heterokaryon incompatibility domain-containing protein</fullName>
    </recommendedName>
</protein>
<reference evidence="1" key="1">
    <citation type="submission" date="2021-02" db="EMBL/GenBank/DDBJ databases">
        <title>Genome sequence Cadophora malorum strain M34.</title>
        <authorList>
            <person name="Stefanovic E."/>
            <person name="Vu D."/>
            <person name="Scully C."/>
            <person name="Dijksterhuis J."/>
            <person name="Roader J."/>
            <person name="Houbraken J."/>
        </authorList>
    </citation>
    <scope>NUCLEOTIDE SEQUENCE</scope>
    <source>
        <strain evidence="1">M34</strain>
    </source>
</reference>
<evidence type="ECO:0000313" key="2">
    <source>
        <dbReference type="Proteomes" id="UP000664132"/>
    </source>
</evidence>
<gene>
    <name evidence="1" type="ORF">IFR04_013572</name>
</gene>
<organism evidence="1 2">
    <name type="scientific">Cadophora malorum</name>
    <dbReference type="NCBI Taxonomy" id="108018"/>
    <lineage>
        <taxon>Eukaryota</taxon>
        <taxon>Fungi</taxon>
        <taxon>Dikarya</taxon>
        <taxon>Ascomycota</taxon>
        <taxon>Pezizomycotina</taxon>
        <taxon>Leotiomycetes</taxon>
        <taxon>Helotiales</taxon>
        <taxon>Ploettnerulaceae</taxon>
        <taxon>Cadophora</taxon>
    </lineage>
</organism>
<dbReference type="EMBL" id="JAFJYH010000323">
    <property type="protein sequence ID" value="KAG4413281.1"/>
    <property type="molecule type" value="Genomic_DNA"/>
</dbReference>
<dbReference type="AlphaFoldDB" id="A0A8H7T5D0"/>
<sequence length="194" mass="21484">MKVRPIYEPLSDGPTVTRIFTPWGSRVRSAGEPIQIELHQTQDIVMTTALFVIRYNRDLSGATEEIIINGHPVLIPLSAARALRNVFENAAIIHGLTAGWSAWFWMDCISINESDTAETGKQRRMEPYIYTIAKWTLDCTGPIAQIKLGTNVYQSAVVNFGGPVENIIAMGESVDNAHRLTGHIPGKVIWTASH</sequence>
<comment type="caution">
    <text evidence="1">The sequence shown here is derived from an EMBL/GenBank/DDBJ whole genome shotgun (WGS) entry which is preliminary data.</text>
</comment>
<proteinExistence type="predicted"/>
<dbReference type="Proteomes" id="UP000664132">
    <property type="component" value="Unassembled WGS sequence"/>
</dbReference>
<keyword evidence="2" id="KW-1185">Reference proteome</keyword>
<evidence type="ECO:0000313" key="1">
    <source>
        <dbReference type="EMBL" id="KAG4413281.1"/>
    </source>
</evidence>
<evidence type="ECO:0008006" key="3">
    <source>
        <dbReference type="Google" id="ProtNLM"/>
    </source>
</evidence>